<name>A0A6A4HUX8_9AGAR</name>
<proteinExistence type="predicted"/>
<feature type="compositionally biased region" description="Low complexity" evidence="1">
    <location>
        <begin position="404"/>
        <end position="414"/>
    </location>
</feature>
<gene>
    <name evidence="2" type="ORF">BT96DRAFT_991876</name>
</gene>
<feature type="compositionally biased region" description="Acidic residues" evidence="1">
    <location>
        <begin position="43"/>
        <end position="54"/>
    </location>
</feature>
<dbReference type="AlphaFoldDB" id="A0A6A4HUX8"/>
<feature type="compositionally biased region" description="Pro residues" evidence="1">
    <location>
        <begin position="469"/>
        <end position="478"/>
    </location>
</feature>
<sequence length="546" mass="59741">MSTPAPDLVLESDFSDIRQLPAIEGTTGDSTTATSPSPITETVDSEPEEIDEAGDNSFSIADSDSSDLAFHKMECKVDNLFNKFGPTALAIKIFLDKISSPIPNVSNADTYTLARLPGFSDNALWMHNKDRNHVKFRIIAELAQGDKYELNKVGPYLDMLYQSNGEEAKQKIVMQLLITPFDTLPEGVAIFEQAVERFNNVTTFTMVKRRSYFESQKPNNVRLYPGLAVIKGSEWVVRGCDSWQIATSTSVIFVNVPNGKDDGGPQAIMQENNLSLLGDYPDPDGHIWKLAWSYNLSKVCAKTPDVQNSHGTLLHPSEYKHYLIPGTRVADLVSGATGPQNDGRALAHPSRHCVTTALKIDIIPEYDEDIWDLIHRHEADKCIKAAWVREEECLAEEHHQSAKAEQAAKLAAAAKRSKNEETRKQERAEHLKSLWRMGSSSTSIDADTPRTAGSSTASMPSPSKCVPSKEPPTTPSPPKHQATSTAHGTTGGKPPRKVLPSPSAATKPNRTTQSKGKAKAQEPMDVDAQAAPKGKRNEGDSMDIDG</sequence>
<feature type="region of interest" description="Disordered" evidence="1">
    <location>
        <begin position="404"/>
        <end position="546"/>
    </location>
</feature>
<evidence type="ECO:0000256" key="1">
    <source>
        <dbReference type="SAM" id="MobiDB-lite"/>
    </source>
</evidence>
<evidence type="ECO:0000313" key="3">
    <source>
        <dbReference type="Proteomes" id="UP000799118"/>
    </source>
</evidence>
<feature type="compositionally biased region" description="Polar residues" evidence="1">
    <location>
        <begin position="27"/>
        <end position="42"/>
    </location>
</feature>
<accession>A0A6A4HUX8</accession>
<dbReference type="EMBL" id="ML769443">
    <property type="protein sequence ID" value="KAE9401713.1"/>
    <property type="molecule type" value="Genomic_DNA"/>
</dbReference>
<organism evidence="2 3">
    <name type="scientific">Gymnopus androsaceus JB14</name>
    <dbReference type="NCBI Taxonomy" id="1447944"/>
    <lineage>
        <taxon>Eukaryota</taxon>
        <taxon>Fungi</taxon>
        <taxon>Dikarya</taxon>
        <taxon>Basidiomycota</taxon>
        <taxon>Agaricomycotina</taxon>
        <taxon>Agaricomycetes</taxon>
        <taxon>Agaricomycetidae</taxon>
        <taxon>Agaricales</taxon>
        <taxon>Marasmiineae</taxon>
        <taxon>Omphalotaceae</taxon>
        <taxon>Gymnopus</taxon>
    </lineage>
</organism>
<protein>
    <submittedName>
        <fullName evidence="2">Uncharacterized protein</fullName>
    </submittedName>
</protein>
<feature type="compositionally biased region" description="Polar residues" evidence="1">
    <location>
        <begin position="503"/>
        <end position="515"/>
    </location>
</feature>
<keyword evidence="3" id="KW-1185">Reference proteome</keyword>
<feature type="compositionally biased region" description="Polar residues" evidence="1">
    <location>
        <begin position="438"/>
        <end position="461"/>
    </location>
</feature>
<feature type="region of interest" description="Disordered" evidence="1">
    <location>
        <begin position="19"/>
        <end position="58"/>
    </location>
</feature>
<evidence type="ECO:0000313" key="2">
    <source>
        <dbReference type="EMBL" id="KAE9401713.1"/>
    </source>
</evidence>
<feature type="compositionally biased region" description="Basic and acidic residues" evidence="1">
    <location>
        <begin position="417"/>
        <end position="432"/>
    </location>
</feature>
<dbReference type="Proteomes" id="UP000799118">
    <property type="component" value="Unassembled WGS sequence"/>
</dbReference>
<reference evidence="2" key="1">
    <citation type="journal article" date="2019" name="Environ. Microbiol.">
        <title>Fungal ecological strategies reflected in gene transcription - a case study of two litter decomposers.</title>
        <authorList>
            <person name="Barbi F."/>
            <person name="Kohler A."/>
            <person name="Barry K."/>
            <person name="Baskaran P."/>
            <person name="Daum C."/>
            <person name="Fauchery L."/>
            <person name="Ihrmark K."/>
            <person name="Kuo A."/>
            <person name="LaButti K."/>
            <person name="Lipzen A."/>
            <person name="Morin E."/>
            <person name="Grigoriev I.V."/>
            <person name="Henrissat B."/>
            <person name="Lindahl B."/>
            <person name="Martin F."/>
        </authorList>
    </citation>
    <scope>NUCLEOTIDE SEQUENCE</scope>
    <source>
        <strain evidence="2">JB14</strain>
    </source>
</reference>